<organism evidence="3 4">
    <name type="scientific">Hyalangium rubrum</name>
    <dbReference type="NCBI Taxonomy" id="3103134"/>
    <lineage>
        <taxon>Bacteria</taxon>
        <taxon>Pseudomonadati</taxon>
        <taxon>Myxococcota</taxon>
        <taxon>Myxococcia</taxon>
        <taxon>Myxococcales</taxon>
        <taxon>Cystobacterineae</taxon>
        <taxon>Archangiaceae</taxon>
        <taxon>Hyalangium</taxon>
    </lineage>
</organism>
<evidence type="ECO:0000313" key="3">
    <source>
        <dbReference type="EMBL" id="MDY7228820.1"/>
    </source>
</evidence>
<dbReference type="Pfam" id="PF00754">
    <property type="entry name" value="F5_F8_type_C"/>
    <property type="match status" value="1"/>
</dbReference>
<dbReference type="InterPro" id="IPR000421">
    <property type="entry name" value="FA58C"/>
</dbReference>
<name>A0ABU5H9N7_9BACT</name>
<feature type="domain" description="F5/8 type C" evidence="2">
    <location>
        <begin position="181"/>
        <end position="323"/>
    </location>
</feature>
<dbReference type="InterPro" id="IPR008928">
    <property type="entry name" value="6-hairpin_glycosidase_sf"/>
</dbReference>
<feature type="chain" id="PRO_5046590572" evidence="1">
    <location>
        <begin position="30"/>
        <end position="1063"/>
    </location>
</feature>
<dbReference type="InterPro" id="IPR012341">
    <property type="entry name" value="6hp_glycosidase-like_sf"/>
</dbReference>
<dbReference type="EMBL" id="JAXIVS010000006">
    <property type="protein sequence ID" value="MDY7228820.1"/>
    <property type="molecule type" value="Genomic_DNA"/>
</dbReference>
<dbReference type="Gene3D" id="1.50.10.10">
    <property type="match status" value="1"/>
</dbReference>
<keyword evidence="1" id="KW-0732">Signal</keyword>
<dbReference type="SUPFAM" id="SSF48208">
    <property type="entry name" value="Six-hairpin glycosidases"/>
    <property type="match status" value="1"/>
</dbReference>
<protein>
    <submittedName>
        <fullName evidence="3">Discoidin domain-containing protein</fullName>
    </submittedName>
</protein>
<evidence type="ECO:0000256" key="1">
    <source>
        <dbReference type="SAM" id="SignalP"/>
    </source>
</evidence>
<accession>A0ABU5H9N7</accession>
<evidence type="ECO:0000313" key="4">
    <source>
        <dbReference type="Proteomes" id="UP001291309"/>
    </source>
</evidence>
<feature type="signal peptide" evidence="1">
    <location>
        <begin position="1"/>
        <end position="29"/>
    </location>
</feature>
<dbReference type="Gene3D" id="2.60.120.260">
    <property type="entry name" value="Galactose-binding domain-like"/>
    <property type="match status" value="1"/>
</dbReference>
<dbReference type="InterPro" id="IPR008979">
    <property type="entry name" value="Galactose-bd-like_sf"/>
</dbReference>
<dbReference type="Proteomes" id="UP001291309">
    <property type="component" value="Unassembled WGS sequence"/>
</dbReference>
<keyword evidence="4" id="KW-1185">Reference proteome</keyword>
<gene>
    <name evidence="3" type="ORF">SYV04_20520</name>
</gene>
<dbReference type="RefSeq" id="WP_321547536.1">
    <property type="nucleotide sequence ID" value="NZ_JAXIVS010000006.1"/>
</dbReference>
<reference evidence="3 4" key="1">
    <citation type="submission" date="2023-12" db="EMBL/GenBank/DDBJ databases">
        <title>the genome sequence of Hyalangium sp. s54d21.</title>
        <authorList>
            <person name="Zhang X."/>
        </authorList>
    </citation>
    <scope>NUCLEOTIDE SEQUENCE [LARGE SCALE GENOMIC DNA]</scope>
    <source>
        <strain evidence="4">s54d21</strain>
    </source>
</reference>
<evidence type="ECO:0000259" key="2">
    <source>
        <dbReference type="PROSITE" id="PS50022"/>
    </source>
</evidence>
<proteinExistence type="predicted"/>
<dbReference type="PROSITE" id="PS50022">
    <property type="entry name" value="FA58C_3"/>
    <property type="match status" value="1"/>
</dbReference>
<sequence>MTKALRERVARMAGVASAVASLLILIAAAPDPFAPMTLDTFDDLTPWRVAASDGVSATKAPVPGEKGGALRLAFDLGPSAGYAFAHRDLPLDLPENFEITFVVRGETAPNNLEFKLTDASGDNVWWHVRRDFQVHREWREVRIKKRQISFAWGPTADKTLRRAASIEVVVSAGSGGGAGWIEIDQLMLRRLPVETGEPPPIAARATSANALAPLSVDGDLATAWRSPASPRGPQALTLDLGRMREFGGLSLTWAPGAHARDYDIELSDDGLRWRLLRRVRGGDGGEDPILATESEARFIRIRMENPGGQGLGLADIRVEPLPFGADANAFLMELARRAPRGLHPRGFAGEQSYWTLVGVKGGGDGALLSEDGALELGRGGPSVEPFVIDAAGITTWADVEIAHRLADHALPVPSVEWTHPAWKLTVNAFVAGERGNDRLVGRYTLRNLTHAPLSLRLALVVRPLQVNPPTQFLTTPGGVSPIRSMAWDGEVMSVGARRIFPLARPDMAGVSTFDSGAYPQRLMRADAAGERAVEDETGLASGVLAYDVVLPPLGERRLGIVAPLTGGTPALPHTEPDRWLDEEDARVAAFWRKELSTTRVDAAGEGRAVTNALRTSLAHILIMQDGPILRPGARSYARSWIRDGAMIAEALLRLGHEEEAKAYLRWYATHLFPNGKVPCCVDARGADPVPENDSHGEFIHLAAEVWRYTGDRALLQSVWPKVEAAARYMNQQRLSERVPSHLATPERRNLFGLMPPSISHEGYSAKPAYSYWDDFWTLRGFEDAVMLAATFGDAQTRASLAAQRDEFRTDLMTSLRMTARRFDIPYIAGAADLGDFDATSTTIALSPGGLRRQLPADLLEGTFERYWQNFTARRDGAAAWKDYTPYEWRVVGAFVRLGHRERARQALDFFMGDRRPLAWNQWAEVVGRVPREPRFIGDMPHGWVASDFIRSALDLFVYERREDDALVIAAGVPENWLREDGVRIQNYRTPWGPLSFTMQAEGDRLTVRLQGKARPPGGFIIPADLFGPSDALVDGRRVKWSGAELKVVRASATIVLIRRKEGR</sequence>
<comment type="caution">
    <text evidence="3">The sequence shown here is derived from an EMBL/GenBank/DDBJ whole genome shotgun (WGS) entry which is preliminary data.</text>
</comment>
<dbReference type="SUPFAM" id="SSF49785">
    <property type="entry name" value="Galactose-binding domain-like"/>
    <property type="match status" value="2"/>
</dbReference>